<dbReference type="HOGENOM" id="CLU_2368863_0_0_7"/>
<dbReference type="EMBL" id="CP010311">
    <property type="protein sequence ID" value="AJF05635.1"/>
    <property type="molecule type" value="Genomic_DNA"/>
</dbReference>
<evidence type="ECO:0000313" key="1">
    <source>
        <dbReference type="EMBL" id="AJF05635.1"/>
    </source>
</evidence>
<dbReference type="Proteomes" id="UP000035036">
    <property type="component" value="Chromosome"/>
</dbReference>
<name>A0A0B5FNN8_9BACT</name>
<protein>
    <submittedName>
        <fullName evidence="1">Uncharacterized protein</fullName>
    </submittedName>
</protein>
<accession>A0A0B5FNN8</accession>
<keyword evidence="2" id="KW-1185">Reference proteome</keyword>
<evidence type="ECO:0000313" key="2">
    <source>
        <dbReference type="Proteomes" id="UP000035036"/>
    </source>
</evidence>
<dbReference type="KEGG" id="gsb:GSUB_02345"/>
<sequence>MSADLNLGENLSRSEMLTALTHYYRADVSRSLAWRERLDRTTNWAVGATAAFLGFVCCIRISSTAFSTAASLWRPVRPGLKTCLPICDTPSIKSP</sequence>
<dbReference type="Pfam" id="PF10028">
    <property type="entry name" value="DUF2270"/>
    <property type="match status" value="1"/>
</dbReference>
<proteinExistence type="predicted"/>
<dbReference type="STRING" id="483547.GSUB_02345"/>
<organism evidence="1 2">
    <name type="scientific">Geoalkalibacter subterraneus</name>
    <dbReference type="NCBI Taxonomy" id="483547"/>
    <lineage>
        <taxon>Bacteria</taxon>
        <taxon>Pseudomonadati</taxon>
        <taxon>Thermodesulfobacteriota</taxon>
        <taxon>Desulfuromonadia</taxon>
        <taxon>Desulfuromonadales</taxon>
        <taxon>Geoalkalibacteraceae</taxon>
        <taxon>Geoalkalibacter</taxon>
    </lineage>
</organism>
<reference evidence="1 2" key="1">
    <citation type="journal article" date="2015" name="Genome Announc.">
        <title>Genomes of Geoalkalibacter ferrihydriticus Z-0531T and Geoalkalibacter subterraneus Red1T, Two Haloalkaliphilic Metal-Reducing Deltaproteobacteria.</title>
        <authorList>
            <person name="Badalamenti J.P."/>
            <person name="Krajmalnik-Brown R."/>
            <person name="Torres C.I."/>
            <person name="Bond D.R."/>
        </authorList>
    </citation>
    <scope>NUCLEOTIDE SEQUENCE [LARGE SCALE GENOMIC DNA]</scope>
    <source>
        <strain evidence="1 2">Red1</strain>
    </source>
</reference>
<dbReference type="InterPro" id="IPR014470">
    <property type="entry name" value="UCP01500"/>
</dbReference>
<gene>
    <name evidence="1" type="ORF">GSUB_02345</name>
</gene>
<dbReference type="AlphaFoldDB" id="A0A0B5FNN8"/>